<feature type="compositionally biased region" description="Gly residues" evidence="1">
    <location>
        <begin position="188"/>
        <end position="208"/>
    </location>
</feature>
<feature type="compositionally biased region" description="Gly residues" evidence="1">
    <location>
        <begin position="8"/>
        <end position="17"/>
    </location>
</feature>
<keyword evidence="3" id="KW-1185">Reference proteome</keyword>
<feature type="compositionally biased region" description="Basic and acidic residues" evidence="1">
    <location>
        <begin position="89"/>
        <end position="106"/>
    </location>
</feature>
<organism evidence="2 3">
    <name type="scientific">Porphyra umbilicalis</name>
    <name type="common">Purple laver</name>
    <name type="synonym">Red alga</name>
    <dbReference type="NCBI Taxonomy" id="2786"/>
    <lineage>
        <taxon>Eukaryota</taxon>
        <taxon>Rhodophyta</taxon>
        <taxon>Bangiophyceae</taxon>
        <taxon>Bangiales</taxon>
        <taxon>Bangiaceae</taxon>
        <taxon>Porphyra</taxon>
    </lineage>
</organism>
<gene>
    <name evidence="2" type="ORF">BU14_0497s0006</name>
</gene>
<feature type="compositionally biased region" description="Low complexity" evidence="1">
    <location>
        <begin position="209"/>
        <end position="223"/>
    </location>
</feature>
<reference evidence="2 3" key="1">
    <citation type="submission" date="2017-03" db="EMBL/GenBank/DDBJ databases">
        <title>WGS assembly of Porphyra umbilicalis.</title>
        <authorList>
            <person name="Brawley S.H."/>
            <person name="Blouin N.A."/>
            <person name="Ficko-Blean E."/>
            <person name="Wheeler G.L."/>
            <person name="Lohr M."/>
            <person name="Goodson H.V."/>
            <person name="Jenkins J.W."/>
            <person name="Blaby-Haas C.E."/>
            <person name="Helliwell K.E."/>
            <person name="Chan C."/>
            <person name="Marriage T."/>
            <person name="Bhattacharya D."/>
            <person name="Klein A.S."/>
            <person name="Badis Y."/>
            <person name="Brodie J."/>
            <person name="Cao Y."/>
            <person name="Collen J."/>
            <person name="Dittami S.M."/>
            <person name="Gachon C.M."/>
            <person name="Green B.R."/>
            <person name="Karpowicz S."/>
            <person name="Kim J.W."/>
            <person name="Kudahl U."/>
            <person name="Lin S."/>
            <person name="Michel G."/>
            <person name="Mittag M."/>
            <person name="Olson B.J."/>
            <person name="Pangilinan J."/>
            <person name="Peng Y."/>
            <person name="Qiu H."/>
            <person name="Shu S."/>
            <person name="Singer J.T."/>
            <person name="Smith A.G."/>
            <person name="Sprecher B.N."/>
            <person name="Wagner V."/>
            <person name="Wang W."/>
            <person name="Wang Z.-Y."/>
            <person name="Yan J."/>
            <person name="Yarish C."/>
            <person name="Zoeuner-Riek S."/>
            <person name="Zhuang Y."/>
            <person name="Zou Y."/>
            <person name="Lindquist E.A."/>
            <person name="Grimwood J."/>
            <person name="Barry K."/>
            <person name="Rokhsar D.S."/>
            <person name="Schmutz J."/>
            <person name="Stiller J.W."/>
            <person name="Grossman A.R."/>
            <person name="Prochnik S.E."/>
        </authorList>
    </citation>
    <scope>NUCLEOTIDE SEQUENCE [LARGE SCALE GENOMIC DNA]</scope>
    <source>
        <strain evidence="2">4086291</strain>
    </source>
</reference>
<evidence type="ECO:0000256" key="1">
    <source>
        <dbReference type="SAM" id="MobiDB-lite"/>
    </source>
</evidence>
<evidence type="ECO:0000313" key="2">
    <source>
        <dbReference type="EMBL" id="OSX71841.1"/>
    </source>
</evidence>
<feature type="region of interest" description="Disordered" evidence="1">
    <location>
        <begin position="1"/>
        <end position="300"/>
    </location>
</feature>
<dbReference type="Proteomes" id="UP000218209">
    <property type="component" value="Unassembled WGS sequence"/>
</dbReference>
<dbReference type="AlphaFoldDB" id="A0A1X6NTB5"/>
<proteinExistence type="predicted"/>
<feature type="compositionally biased region" description="Basic residues" evidence="1">
    <location>
        <begin position="33"/>
        <end position="42"/>
    </location>
</feature>
<accession>A0A1X6NTB5</accession>
<protein>
    <submittedName>
        <fullName evidence="2">Uncharacterized protein</fullName>
    </submittedName>
</protein>
<feature type="compositionally biased region" description="Gly residues" evidence="1">
    <location>
        <begin position="336"/>
        <end position="347"/>
    </location>
</feature>
<evidence type="ECO:0000313" key="3">
    <source>
        <dbReference type="Proteomes" id="UP000218209"/>
    </source>
</evidence>
<feature type="region of interest" description="Disordered" evidence="1">
    <location>
        <begin position="325"/>
        <end position="347"/>
    </location>
</feature>
<name>A0A1X6NTB5_PORUM</name>
<sequence length="347" mass="35192">MAVARQGGTVGGGGGWEGELPTAGEKGRGSGRVAKKRARAVGRRWEGARGGWRPRRRVAASSPSGRRACRTCRTGHPPPRLVRRVRRALGRERAHDGRPLGSDRRWPTHPRGTASRAAALHRHPPDTCHPGTRVVGGVPRAVKRRGGGVNDARRTADGVAVGRGGEGRGWEETQVTHLTSQNKRRVGGASGGGGAGGDGDGSGGGGAPAAGASGARGEPRPAACNSAATKTARGRSATPRTIGRANGARTHAGRGWGGEQTGERGRRQSAPPTRHGWRGVPRASDGAPGSAGGPRVPRFCFHSPRPTTVAVGPCKASPPLASAAARAGEMVRQGGRRGGGGGGSGAA</sequence>
<dbReference type="EMBL" id="KV919104">
    <property type="protein sequence ID" value="OSX71841.1"/>
    <property type="molecule type" value="Genomic_DNA"/>
</dbReference>